<feature type="domain" description="3-keto-alpha-glucoside-1,2-lyase/3-keto-2-hydroxy-glucal hydratase" evidence="1">
    <location>
        <begin position="34"/>
        <end position="287"/>
    </location>
</feature>
<reference evidence="2 3" key="1">
    <citation type="submission" date="2019-05" db="EMBL/GenBank/DDBJ databases">
        <authorList>
            <person name="Zhang J.-Y."/>
            <person name="Feg X."/>
            <person name="Du Z.-J."/>
        </authorList>
    </citation>
    <scope>NUCLEOTIDE SEQUENCE [LARGE SCALE GENOMIC DNA]</scope>
    <source>
        <strain evidence="2 3">RZ26</strain>
    </source>
</reference>
<proteinExistence type="predicted"/>
<dbReference type="RefSeq" id="WP_138659845.1">
    <property type="nucleotide sequence ID" value="NZ_VATY01000005.1"/>
</dbReference>
<dbReference type="GO" id="GO:0016787">
    <property type="term" value="F:hydrolase activity"/>
    <property type="evidence" value="ECO:0007669"/>
    <property type="project" value="InterPro"/>
</dbReference>
<dbReference type="AlphaFoldDB" id="A0A5S3PGZ9"/>
<dbReference type="EMBL" id="VATY01000005">
    <property type="protein sequence ID" value="TMM53386.1"/>
    <property type="molecule type" value="Genomic_DNA"/>
</dbReference>
<evidence type="ECO:0000259" key="1">
    <source>
        <dbReference type="Pfam" id="PF06439"/>
    </source>
</evidence>
<evidence type="ECO:0000313" key="3">
    <source>
        <dbReference type="Proteomes" id="UP000310314"/>
    </source>
</evidence>
<organism evidence="2 3">
    <name type="scientific">Maribacter algarum</name>
    <name type="common">ex Zhang et al. 2020</name>
    <dbReference type="NCBI Taxonomy" id="2578118"/>
    <lineage>
        <taxon>Bacteria</taxon>
        <taxon>Pseudomonadati</taxon>
        <taxon>Bacteroidota</taxon>
        <taxon>Flavobacteriia</taxon>
        <taxon>Flavobacteriales</taxon>
        <taxon>Flavobacteriaceae</taxon>
        <taxon>Maribacter</taxon>
    </lineage>
</organism>
<name>A0A5S3PGZ9_9FLAO</name>
<sequence length="300" mass="35201">MNIYKTSIFILLLIASCTEVKKNDQDDKVVEILEWNELIDSDLSKWDTYLSYQHQVGYDGSQPKDEQGNLIPPIGLNNPDYDVFTTFQEGEETIIRNSGEYYGCLITKDDYENYHFQIKYKWGNKKWAYREDLLKDSGILYHSVGPYGIEYWRSWMLSQEFQIMEGHTGDFWSQENSVIDVRAYKPESVLDPLADKNQDYIPIGMNSPYRNYCQRSGNYENPHDEWNTLDLYCFEGKSLHMVNGEVVMILKNSRYVDENGTDVPLTRGKIQLQSEAAEVFFKDIRIRKIDSLMPEKRSLF</sequence>
<dbReference type="Pfam" id="PF06439">
    <property type="entry name" value="3keto-disac_hyd"/>
    <property type="match status" value="1"/>
</dbReference>
<dbReference type="Proteomes" id="UP000310314">
    <property type="component" value="Unassembled WGS sequence"/>
</dbReference>
<comment type="caution">
    <text evidence="2">The sequence shown here is derived from an EMBL/GenBank/DDBJ whole genome shotgun (WGS) entry which is preliminary data.</text>
</comment>
<keyword evidence="3" id="KW-1185">Reference proteome</keyword>
<dbReference type="InterPro" id="IPR010496">
    <property type="entry name" value="AL/BT2_dom"/>
</dbReference>
<dbReference type="Gene3D" id="2.60.120.560">
    <property type="entry name" value="Exo-inulinase, domain 1"/>
    <property type="match status" value="1"/>
</dbReference>
<gene>
    <name evidence="2" type="ORF">FEE95_20210</name>
</gene>
<protein>
    <submittedName>
        <fullName evidence="2">DUF1080 domain-containing protein</fullName>
    </submittedName>
</protein>
<accession>A0A5S3PGZ9</accession>
<dbReference type="OrthoDB" id="9806233at2"/>
<evidence type="ECO:0000313" key="2">
    <source>
        <dbReference type="EMBL" id="TMM53386.1"/>
    </source>
</evidence>
<dbReference type="PROSITE" id="PS51257">
    <property type="entry name" value="PROKAR_LIPOPROTEIN"/>
    <property type="match status" value="1"/>
</dbReference>